<dbReference type="EMBL" id="CDMZ01005854">
    <property type="protein sequence ID" value="CEM55229.1"/>
    <property type="molecule type" value="Genomic_DNA"/>
</dbReference>
<accession>A0A0G4IDC3</accession>
<reference evidence="2" key="1">
    <citation type="submission" date="2014-11" db="EMBL/GenBank/DDBJ databases">
        <authorList>
            <person name="Otto D Thomas"/>
            <person name="Naeem Raeece"/>
        </authorList>
    </citation>
    <scope>NUCLEOTIDE SEQUENCE</scope>
</reference>
<protein>
    <submittedName>
        <fullName evidence="2">Uncharacterized protein</fullName>
    </submittedName>
</protein>
<evidence type="ECO:0000313" key="2">
    <source>
        <dbReference type="EMBL" id="CEM55229.1"/>
    </source>
</evidence>
<dbReference type="AlphaFoldDB" id="A0A0G4IDC3"/>
<dbReference type="VEuPathDB" id="CryptoDB:Cvel_2337"/>
<feature type="compositionally biased region" description="Basic and acidic residues" evidence="1">
    <location>
        <begin position="712"/>
        <end position="722"/>
    </location>
</feature>
<evidence type="ECO:0000256" key="1">
    <source>
        <dbReference type="SAM" id="MobiDB-lite"/>
    </source>
</evidence>
<feature type="region of interest" description="Disordered" evidence="1">
    <location>
        <begin position="711"/>
        <end position="768"/>
    </location>
</feature>
<feature type="region of interest" description="Disordered" evidence="1">
    <location>
        <begin position="531"/>
        <end position="583"/>
    </location>
</feature>
<proteinExistence type="predicted"/>
<gene>
    <name evidence="2" type="ORF">Cvel_2337</name>
</gene>
<feature type="compositionally biased region" description="Basic and acidic residues" evidence="1">
    <location>
        <begin position="531"/>
        <end position="546"/>
    </location>
</feature>
<name>A0A0G4IDC3_9ALVE</name>
<feature type="compositionally biased region" description="Gly residues" evidence="1">
    <location>
        <begin position="723"/>
        <end position="735"/>
    </location>
</feature>
<dbReference type="PhylomeDB" id="A0A0G4IDC3"/>
<feature type="compositionally biased region" description="Basic and acidic residues" evidence="1">
    <location>
        <begin position="553"/>
        <end position="563"/>
    </location>
</feature>
<sequence>MPHHARTIAIVSGYTDDPLDLGDGSQLPFVGEPDRKGPKAAPITWPYSLWSAAVQCQAHITSAAVSVQLWDATSFRLGTQSELVHLADFCRQESKSLCWHKPLAIEASKDFGEVIFWIDLDIVPVRMGNLWLQATTQQQFPLSPHPDWKAPFRDRWTGTSDVHIAVLKNDNYYASMDTQLGLTYARSPQESRWSRLHLKLWKSCECDSRLIYENAFPEQHCFQAVALSLIVSFVIEHTYPEIPPPFLKYTEFVHLCEDVWRNETLFREAMEEGGCEGWEAEGERGKRVWVKTPPASLLLHSVEYETPCDDFPCYMRYENLTKKVKVDKRCVDEDGVTPGEGICLYGDVFVGMKRDKGTDYTSMAEFVSVWLYTHGYGEAGIAGPIHYGVPHSGVAGYMRFRRGEGGQTVVLEQNEVPSAWGALYPVRSVDGAVGPTLLELEDLGKYTSGIILFEHIAREDNVERVIKTHAPLQENDAQWFAERVEAYRGCHLSADVSRSREVTVHFLACLGDAPSEFRRWLHWKQRNMQQGREKKPQWERRKMKETFEEEEEGEKKDPKKRGGEGGSRVGEEEGSGDGKDSAESVDRWWKRIDEILPRVSAWIHPSVFCSETFQPDLLWAELLAVFPDTAGAVGSSENFSRAVGLLSEVLWPPPLVSAEEVEAALVWILFLSDAGRTEPWDFPGPENVTLSRPLQQLAFCRFEALQRTSGVDLEKERGKEGGSDSGGLKGSGGRGGEMKGGRSSLCSHLSQTTRPDDSPIPNRNDEVPPVSLPVLEPAHSVLWCSNDYAGGFSNKANARWPKTWDHAAPELSYFCFERNNPFEHIKFEHSLVQHVTAVGMQTVRRKCSPEWLLTREFGHECSGVMNLYRGNLSSFQSWRDPFGQECQHALLHALLCAIDR</sequence>
<organism evidence="2">
    <name type="scientific">Chromera velia CCMP2878</name>
    <dbReference type="NCBI Taxonomy" id="1169474"/>
    <lineage>
        <taxon>Eukaryota</taxon>
        <taxon>Sar</taxon>
        <taxon>Alveolata</taxon>
        <taxon>Colpodellida</taxon>
        <taxon>Chromeraceae</taxon>
        <taxon>Chromera</taxon>
    </lineage>
</organism>